<dbReference type="Pfam" id="PF10403">
    <property type="entry name" value="BHD_1"/>
    <property type="match status" value="1"/>
</dbReference>
<dbReference type="SUPFAM" id="SSF54001">
    <property type="entry name" value="Cysteine proteinases"/>
    <property type="match status" value="1"/>
</dbReference>
<dbReference type="PANTHER" id="PTHR12135:SF2">
    <property type="entry name" value="DNA REPAIR PROTEIN RAD34"/>
    <property type="match status" value="1"/>
</dbReference>
<dbReference type="Pfam" id="PF10405">
    <property type="entry name" value="BHD_3"/>
    <property type="match status" value="1"/>
</dbReference>
<dbReference type="GO" id="GO:0071942">
    <property type="term" value="C:XPC complex"/>
    <property type="evidence" value="ECO:0007669"/>
    <property type="project" value="TreeGrafter"/>
</dbReference>
<dbReference type="Proteomes" id="UP000244722">
    <property type="component" value="Unassembled WGS sequence"/>
</dbReference>
<feature type="region of interest" description="Disordered" evidence="1">
    <location>
        <begin position="803"/>
        <end position="867"/>
    </location>
</feature>
<feature type="region of interest" description="Disordered" evidence="1">
    <location>
        <begin position="1"/>
        <end position="150"/>
    </location>
</feature>
<dbReference type="SMART" id="SM01030">
    <property type="entry name" value="BHD_1"/>
    <property type="match status" value="1"/>
</dbReference>
<dbReference type="OrthoDB" id="300780at2759"/>
<dbReference type="InterPro" id="IPR018326">
    <property type="entry name" value="Rad4_beta-hairpin_dom1"/>
</dbReference>
<gene>
    <name evidence="4" type="ORF">B9Z19DRAFT_980676</name>
</gene>
<dbReference type="GO" id="GO:0005737">
    <property type="term" value="C:cytoplasm"/>
    <property type="evidence" value="ECO:0007669"/>
    <property type="project" value="TreeGrafter"/>
</dbReference>
<feature type="region of interest" description="Disordered" evidence="1">
    <location>
        <begin position="388"/>
        <end position="410"/>
    </location>
</feature>
<reference evidence="4 5" key="1">
    <citation type="submission" date="2017-04" db="EMBL/GenBank/DDBJ databases">
        <title>Draft genome sequence of Tuber borchii Vittad., a whitish edible truffle.</title>
        <authorList>
            <consortium name="DOE Joint Genome Institute"/>
            <person name="Murat C."/>
            <person name="Kuo A."/>
            <person name="Barry K.W."/>
            <person name="Clum A."/>
            <person name="Dockter R.B."/>
            <person name="Fauchery L."/>
            <person name="Iotti M."/>
            <person name="Kohler A."/>
            <person name="Labutti K."/>
            <person name="Lindquist E.A."/>
            <person name="Lipzen A."/>
            <person name="Ohm R.A."/>
            <person name="Wang M."/>
            <person name="Grigoriev I.V."/>
            <person name="Zambonelli A."/>
            <person name="Martin F.M."/>
        </authorList>
    </citation>
    <scope>NUCLEOTIDE SEQUENCE [LARGE SCALE GENOMIC DNA]</scope>
    <source>
        <strain evidence="4 5">Tbo3840</strain>
    </source>
</reference>
<keyword evidence="5" id="KW-1185">Reference proteome</keyword>
<feature type="compositionally biased region" description="Low complexity" evidence="1">
    <location>
        <begin position="24"/>
        <end position="35"/>
    </location>
</feature>
<dbReference type="InterPro" id="IPR036985">
    <property type="entry name" value="Transglutaminase-like_sf"/>
</dbReference>
<dbReference type="PANTHER" id="PTHR12135">
    <property type="entry name" value="DNA REPAIR PROTEIN XP-C / RAD4"/>
    <property type="match status" value="1"/>
</dbReference>
<feature type="domain" description="Rad4 beta-hairpin" evidence="2">
    <location>
        <begin position="579"/>
        <end position="636"/>
    </location>
</feature>
<evidence type="ECO:0000313" key="4">
    <source>
        <dbReference type="EMBL" id="PUU79101.1"/>
    </source>
</evidence>
<feature type="domain" description="Rad4 beta-hairpin" evidence="3">
    <location>
        <begin position="684"/>
        <end position="743"/>
    </location>
</feature>
<dbReference type="InterPro" id="IPR018325">
    <property type="entry name" value="Rad4/PNGase_transGLS-fold"/>
</dbReference>
<dbReference type="GO" id="GO:0006298">
    <property type="term" value="P:mismatch repair"/>
    <property type="evidence" value="ECO:0007669"/>
    <property type="project" value="TreeGrafter"/>
</dbReference>
<feature type="compositionally biased region" description="Basic and acidic residues" evidence="1">
    <location>
        <begin position="951"/>
        <end position="961"/>
    </location>
</feature>
<feature type="compositionally biased region" description="Gly residues" evidence="1">
    <location>
        <begin position="391"/>
        <end position="409"/>
    </location>
</feature>
<dbReference type="Gene3D" id="3.90.260.10">
    <property type="entry name" value="Transglutaminase-like"/>
    <property type="match status" value="1"/>
</dbReference>
<feature type="compositionally biased region" description="Basic residues" evidence="1">
    <location>
        <begin position="1"/>
        <end position="23"/>
    </location>
</feature>
<dbReference type="InterPro" id="IPR004583">
    <property type="entry name" value="DNA_repair_Rad4"/>
</dbReference>
<dbReference type="GO" id="GO:0000111">
    <property type="term" value="C:nucleotide-excision repair factor 2 complex"/>
    <property type="evidence" value="ECO:0007669"/>
    <property type="project" value="TreeGrafter"/>
</dbReference>
<dbReference type="Gene3D" id="2.20.20.110">
    <property type="entry name" value="Rad4, beta-hairpin domain BHD1"/>
    <property type="match status" value="1"/>
</dbReference>
<dbReference type="AlphaFoldDB" id="A0A2T6ZUD7"/>
<dbReference type="GO" id="GO:0003684">
    <property type="term" value="F:damaged DNA binding"/>
    <property type="evidence" value="ECO:0007669"/>
    <property type="project" value="InterPro"/>
</dbReference>
<dbReference type="GO" id="GO:0003697">
    <property type="term" value="F:single-stranded DNA binding"/>
    <property type="evidence" value="ECO:0007669"/>
    <property type="project" value="TreeGrafter"/>
</dbReference>
<dbReference type="InterPro" id="IPR018328">
    <property type="entry name" value="Rad4_beta-hairpin_dom3"/>
</dbReference>
<dbReference type="STRING" id="42251.A0A2T6ZUD7"/>
<comment type="caution">
    <text evidence="4">The sequence shown here is derived from an EMBL/GenBank/DDBJ whole genome shotgun (WGS) entry which is preliminary data.</text>
</comment>
<evidence type="ECO:0000313" key="5">
    <source>
        <dbReference type="Proteomes" id="UP000244722"/>
    </source>
</evidence>
<dbReference type="SMART" id="SM01032">
    <property type="entry name" value="BHD_3"/>
    <property type="match status" value="1"/>
</dbReference>
<name>A0A2T6ZUD7_TUBBO</name>
<feature type="compositionally biased region" description="Acidic residues" evidence="1">
    <location>
        <begin position="102"/>
        <end position="121"/>
    </location>
</feature>
<accession>A0A2T6ZUD7</accession>
<dbReference type="EMBL" id="NESQ01000100">
    <property type="protein sequence ID" value="PUU79101.1"/>
    <property type="molecule type" value="Genomic_DNA"/>
</dbReference>
<dbReference type="Pfam" id="PF03835">
    <property type="entry name" value="Rad4"/>
    <property type="match status" value="1"/>
</dbReference>
<dbReference type="InterPro" id="IPR038765">
    <property type="entry name" value="Papain-like_cys_pep_sf"/>
</dbReference>
<evidence type="ECO:0000259" key="2">
    <source>
        <dbReference type="SMART" id="SM01030"/>
    </source>
</evidence>
<organism evidence="4 5">
    <name type="scientific">Tuber borchii</name>
    <name type="common">White truffle</name>
    <dbReference type="NCBI Taxonomy" id="42251"/>
    <lineage>
        <taxon>Eukaryota</taxon>
        <taxon>Fungi</taxon>
        <taxon>Dikarya</taxon>
        <taxon>Ascomycota</taxon>
        <taxon>Pezizomycotina</taxon>
        <taxon>Pezizomycetes</taxon>
        <taxon>Pezizales</taxon>
        <taxon>Tuberaceae</taxon>
        <taxon>Tuber</taxon>
    </lineage>
</organism>
<proteinExistence type="predicted"/>
<dbReference type="GO" id="GO:0006289">
    <property type="term" value="P:nucleotide-excision repair"/>
    <property type="evidence" value="ECO:0007669"/>
    <property type="project" value="InterPro"/>
</dbReference>
<sequence length="982" mass="108737">MPARRKGRKVPQRKKPNAGKKGRPVATATATTTPTTRKRKAVFTDDPADGSSSSSDGGNGRVSDDDDGDGSDIGVGSSRYEKDKNKGKGKGKSIAQVTADSGSDEDQEEEGGADDEDDMQWEDVLNVSTSEAAGTAGGGTSSTPNPKKDLELTLNRGKTEFSINSGKKKKGASAAERRIRIVTHCLHVQYLVFHGSIRNRWLCDPELQAILLSHLSPSLHLAVERLQKKKGKRSTPGKSPDAADPALKVLGGLMYWWKKRFTIIRPGLRKNGYKPMSQFAIERDKVLADRLRGLSPGVDGGFRFTTGRTDERGEPIYTIFKDEGERVESLQEFREMARECKGSRDVGAMFFTALLRALGLEARMVFSLQPLGFGFTEREAFSERVLSPVSGNGGGPEGEGGQMEGGGEVAGEKRIEENELPEVGATTIDQDLPCPIFWTEVYSATTSTWITIDPLVLTVLGSAPDVLSKFEPKGKGAVQSKQVIAYVLAYSDNGTAKDVTVRYLAKNTFPGKTKGFRMLPSEVPVYNIEGKVVSVYKRDWFGNVMRGYLARGKLRLERDVKEDEELVGVPATETKSFAGSGKESIGWYKDHPEYILERHLKRDEAIRPGKSHIKIFVSGKGEKAKDEKVYARQDMVSCKSVENWYRDGRVIKEGEQALKKVKPRMGRPYCRDFMPWNRRSMWSWIRLSMGRFPGIRSARVAKKLKISYADAVTGFEFGNMRAAPYIDGIVVAEENEDIIRDAWEEDQVQRKVKEDEKREKAALTLWRRFIVGLRIVQRLHEVYDDGDGMEEVNPFTAKKFRGKGKTVPAAHDEEGGGGGFINDGASDDGEPGGFARDSEDEDVEMGGGGGFLLDVEEDPSDKVPVRKNSVPTQAMSMKEMLAQKQKAAQSIFDSEEEPEDAASSQEAKSSHFVSQTPTTTRKKAGKKEPVVIVVKKPTEPKRKNPKRKAAPKTEMRSKYFADEPESVPEEVFTPRRSLRKRG</sequence>
<protein>
    <submittedName>
        <fullName evidence="4">Rad4 transglutaminase-like domain-domain-containing protein</fullName>
    </submittedName>
</protein>
<feature type="region of interest" description="Disordered" evidence="1">
    <location>
        <begin position="880"/>
        <end position="982"/>
    </location>
</feature>
<evidence type="ECO:0000256" key="1">
    <source>
        <dbReference type="SAM" id="MobiDB-lite"/>
    </source>
</evidence>
<dbReference type="Gene3D" id="3.30.70.2460">
    <property type="entry name" value="Rad4, beta-hairpin domain BHD3"/>
    <property type="match status" value="1"/>
</dbReference>
<evidence type="ECO:0000259" key="3">
    <source>
        <dbReference type="SMART" id="SM01032"/>
    </source>
</evidence>
<dbReference type="InterPro" id="IPR042488">
    <property type="entry name" value="Rad4_BHD3_sf"/>
</dbReference>